<dbReference type="SUPFAM" id="SSF52075">
    <property type="entry name" value="Outer arm dynein light chain 1"/>
    <property type="match status" value="1"/>
</dbReference>
<dbReference type="Proteomes" id="UP001319045">
    <property type="component" value="Chromosome"/>
</dbReference>
<evidence type="ECO:0000313" key="4">
    <source>
        <dbReference type="EMBL" id="BCS85318.1"/>
    </source>
</evidence>
<name>A0ABM7NXR6_9BACT</name>
<accession>A0ABM7NXR6</accession>
<dbReference type="InterPro" id="IPR050216">
    <property type="entry name" value="LRR_domain-containing"/>
</dbReference>
<keyword evidence="1" id="KW-0433">Leucine-rich repeat</keyword>
<sequence length="357" mass="40585">MIKIRRKKPRKLDLCSKEFKTFPTDVFADKKISRLDMSNNHITEIPVNIGDLVKLRYLHLENNNITQLHNGILNTKSLRALYLQGNPMKHLPDFIKENAKFSIYTDNEIFTYYPKVEIDYNKQILMKEIGSEVDSINNHNTIFNENASVPTVSDLTFSRHEDRIGRSLTTCILFVDIRDSVKKNSDHRSQTLAHMYSSFIYGVLRIAKEYNGHVRNIIGDRVMIVFDEASCCDNAVLCAGTIMSFCSLKMGKTLPNDNFYCGIGIHYGNIDVIKVGLSVQGNENPEYQNLVWIGEPANLASRLTDKAGKDNIPAVVISSDVFNRLTKKDIKKTFVSVDKSKFKDIDFSVLGCNLNIK</sequence>
<dbReference type="InterPro" id="IPR001611">
    <property type="entry name" value="Leu-rich_rpt"/>
</dbReference>
<evidence type="ECO:0000256" key="2">
    <source>
        <dbReference type="ARBA" id="ARBA00022737"/>
    </source>
</evidence>
<organism evidence="4 5">
    <name type="scientific">Prevotella herbatica</name>
    <dbReference type="NCBI Taxonomy" id="2801997"/>
    <lineage>
        <taxon>Bacteria</taxon>
        <taxon>Pseudomonadati</taxon>
        <taxon>Bacteroidota</taxon>
        <taxon>Bacteroidia</taxon>
        <taxon>Bacteroidales</taxon>
        <taxon>Prevotellaceae</taxon>
        <taxon>Prevotella</taxon>
    </lineage>
</organism>
<evidence type="ECO:0000256" key="1">
    <source>
        <dbReference type="ARBA" id="ARBA00022614"/>
    </source>
</evidence>
<dbReference type="CDD" id="cd07302">
    <property type="entry name" value="CHD"/>
    <property type="match status" value="1"/>
</dbReference>
<dbReference type="PANTHER" id="PTHR48051:SF1">
    <property type="entry name" value="RAS SUPPRESSOR PROTEIN 1"/>
    <property type="match status" value="1"/>
</dbReference>
<dbReference type="InterPro" id="IPR032675">
    <property type="entry name" value="LRR_dom_sf"/>
</dbReference>
<dbReference type="RefSeq" id="WP_207155469.1">
    <property type="nucleotide sequence ID" value="NZ_AP024484.1"/>
</dbReference>
<dbReference type="InterPro" id="IPR029787">
    <property type="entry name" value="Nucleotide_cyclase"/>
</dbReference>
<dbReference type="PROSITE" id="PS50125">
    <property type="entry name" value="GUANYLATE_CYCLASE_2"/>
    <property type="match status" value="1"/>
</dbReference>
<evidence type="ECO:0000313" key="5">
    <source>
        <dbReference type="Proteomes" id="UP001319045"/>
    </source>
</evidence>
<reference evidence="4 5" key="1">
    <citation type="journal article" date="2022" name="Int. J. Syst. Evol. Microbiol.">
        <title>Prevotella herbatica sp. nov., a plant polysaccharide-decomposing anaerobic bacterium isolated from a methanogenic reactor.</title>
        <authorList>
            <person name="Uek A."/>
            <person name="Tonouchi A."/>
            <person name="Kaku N."/>
            <person name="Ueki K."/>
        </authorList>
    </citation>
    <scope>NUCLEOTIDE SEQUENCE [LARGE SCALE GENOMIC DNA]</scope>
    <source>
        <strain evidence="4 5">WR041</strain>
    </source>
</reference>
<dbReference type="Gene3D" id="3.30.70.1230">
    <property type="entry name" value="Nucleotide cyclase"/>
    <property type="match status" value="1"/>
</dbReference>
<feature type="domain" description="Guanylate cyclase" evidence="3">
    <location>
        <begin position="171"/>
        <end position="304"/>
    </location>
</feature>
<evidence type="ECO:0000259" key="3">
    <source>
        <dbReference type="PROSITE" id="PS50125"/>
    </source>
</evidence>
<dbReference type="EMBL" id="AP024484">
    <property type="protein sequence ID" value="BCS85318.1"/>
    <property type="molecule type" value="Genomic_DNA"/>
</dbReference>
<protein>
    <recommendedName>
        <fullName evidence="3">Guanylate cyclase domain-containing protein</fullName>
    </recommendedName>
</protein>
<keyword evidence="5" id="KW-1185">Reference proteome</keyword>
<dbReference type="InterPro" id="IPR001054">
    <property type="entry name" value="A/G_cyclase"/>
</dbReference>
<dbReference type="SUPFAM" id="SSF55073">
    <property type="entry name" value="Nucleotide cyclase"/>
    <property type="match status" value="1"/>
</dbReference>
<keyword evidence="2" id="KW-0677">Repeat</keyword>
<dbReference type="Gene3D" id="3.80.10.10">
    <property type="entry name" value="Ribonuclease Inhibitor"/>
    <property type="match status" value="1"/>
</dbReference>
<dbReference type="PANTHER" id="PTHR48051">
    <property type="match status" value="1"/>
</dbReference>
<gene>
    <name evidence="4" type="ORF">prwr041_12110</name>
</gene>
<dbReference type="Pfam" id="PF13855">
    <property type="entry name" value="LRR_8"/>
    <property type="match status" value="1"/>
</dbReference>
<proteinExistence type="predicted"/>
<dbReference type="Pfam" id="PF00211">
    <property type="entry name" value="Guanylate_cyc"/>
    <property type="match status" value="1"/>
</dbReference>
<dbReference type="PROSITE" id="PS51450">
    <property type="entry name" value="LRR"/>
    <property type="match status" value="1"/>
</dbReference>